<dbReference type="Proteomes" id="UP000651057">
    <property type="component" value="Unassembled WGS sequence"/>
</dbReference>
<feature type="chain" id="PRO_5036745262" description="Aromatic hydrocarbon degradation protein" evidence="1">
    <location>
        <begin position="20"/>
        <end position="413"/>
    </location>
</feature>
<keyword evidence="1" id="KW-0732">Signal</keyword>
<dbReference type="EMBL" id="JAERQJ010000004">
    <property type="protein sequence ID" value="MBL0684223.1"/>
    <property type="molecule type" value="Genomic_DNA"/>
</dbReference>
<gene>
    <name evidence="2" type="ORF">JJQ60_11895</name>
</gene>
<name>A0A937DB48_9FLAO</name>
<dbReference type="Gene3D" id="2.40.160.60">
    <property type="entry name" value="Outer membrane protein transport protein (OMPP1/FadL/TodX)"/>
    <property type="match status" value="1"/>
</dbReference>
<dbReference type="RefSeq" id="WP_201920010.1">
    <property type="nucleotide sequence ID" value="NZ_BAABAX010000003.1"/>
</dbReference>
<evidence type="ECO:0000313" key="2">
    <source>
        <dbReference type="EMBL" id="MBL0684223.1"/>
    </source>
</evidence>
<organism evidence="2 3">
    <name type="scientific">Aquimarina mytili</name>
    <dbReference type="NCBI Taxonomy" id="874423"/>
    <lineage>
        <taxon>Bacteria</taxon>
        <taxon>Pseudomonadati</taxon>
        <taxon>Bacteroidota</taxon>
        <taxon>Flavobacteriia</taxon>
        <taxon>Flavobacteriales</taxon>
        <taxon>Flavobacteriaceae</taxon>
        <taxon>Aquimarina</taxon>
    </lineage>
</organism>
<accession>A0A937DB48</accession>
<reference evidence="2" key="1">
    <citation type="submission" date="2021-01" db="EMBL/GenBank/DDBJ databases">
        <authorList>
            <person name="Zhong Y.L."/>
        </authorList>
    </citation>
    <scope>NUCLEOTIDE SEQUENCE</scope>
    <source>
        <strain evidence="2">KCTC 23302</strain>
    </source>
</reference>
<comment type="caution">
    <text evidence="2">The sequence shown here is derived from an EMBL/GenBank/DDBJ whole genome shotgun (WGS) entry which is preliminary data.</text>
</comment>
<dbReference type="SUPFAM" id="SSF56935">
    <property type="entry name" value="Porins"/>
    <property type="match status" value="1"/>
</dbReference>
<sequence length="413" mass="45816">MNKYFIVLLVLLHPFALFSQTNNLTGSPYSLFGLGVQSNSNIGKNSGIGNGGIALETNNQINNYNPASFSAIPDKTFLLDIGFLGELSKISNTDNDELRLVANFSNLAFAFSVNNRSGLGVSIVPFTDVGYSLIGIKSNVEGSQDQFTSNILGSGGLSDLRLNYGYQLYDNFSVGLRTSFLFGSINETENIRIGDAFLNIDEENYYNGFRFGLGFQYKINPKYSLGFTIDLPTSLNSSQDRLVDKSLDFINTEVEDQKGLNIPDFKLPLEIGFGLASKPFKGITLSADYKTNLWSFTDQRDDIGKFVNQSIISIGAQYRARERGLKYWQNIEFRAGINYDSGYLEVNNEVIDNYSFTAGLGLPINRKGTSTLNISFATGQKGAVEGILIQEKFNLINVNLSLKDIWFKKLKFN</sequence>
<feature type="signal peptide" evidence="1">
    <location>
        <begin position="1"/>
        <end position="19"/>
    </location>
</feature>
<evidence type="ECO:0008006" key="4">
    <source>
        <dbReference type="Google" id="ProtNLM"/>
    </source>
</evidence>
<keyword evidence="3" id="KW-1185">Reference proteome</keyword>
<evidence type="ECO:0000256" key="1">
    <source>
        <dbReference type="SAM" id="SignalP"/>
    </source>
</evidence>
<dbReference type="AlphaFoldDB" id="A0A937DB48"/>
<proteinExistence type="predicted"/>
<protein>
    <recommendedName>
        <fullName evidence="4">Aromatic hydrocarbon degradation protein</fullName>
    </recommendedName>
</protein>
<evidence type="ECO:0000313" key="3">
    <source>
        <dbReference type="Proteomes" id="UP000651057"/>
    </source>
</evidence>